<organism evidence="1 2">
    <name type="scientific">Hyalangium minutum</name>
    <dbReference type="NCBI Taxonomy" id="394096"/>
    <lineage>
        <taxon>Bacteria</taxon>
        <taxon>Pseudomonadati</taxon>
        <taxon>Myxococcota</taxon>
        <taxon>Myxococcia</taxon>
        <taxon>Myxococcales</taxon>
        <taxon>Cystobacterineae</taxon>
        <taxon>Archangiaceae</taxon>
        <taxon>Hyalangium</taxon>
    </lineage>
</organism>
<dbReference type="AlphaFoldDB" id="A0A085WIP8"/>
<dbReference type="InterPro" id="IPR011751">
    <property type="entry name" value="Mxa_paralog_2265"/>
</dbReference>
<evidence type="ECO:0000313" key="1">
    <source>
        <dbReference type="EMBL" id="KFE67561.1"/>
    </source>
</evidence>
<accession>A0A085WIP8</accession>
<keyword evidence="2" id="KW-1185">Reference proteome</keyword>
<comment type="caution">
    <text evidence="1">The sequence shown here is derived from an EMBL/GenBank/DDBJ whole genome shotgun (WGS) entry which is preliminary data.</text>
</comment>
<dbReference type="Proteomes" id="UP000028725">
    <property type="component" value="Unassembled WGS sequence"/>
</dbReference>
<dbReference type="NCBIfam" id="TIGR02265">
    <property type="entry name" value="Mxa_TIGR02265"/>
    <property type="match status" value="1"/>
</dbReference>
<name>A0A085WIP8_9BACT</name>
<dbReference type="RefSeq" id="WP_044190295.1">
    <property type="nucleotide sequence ID" value="NZ_JMCB01000007.1"/>
</dbReference>
<reference evidence="1 2" key="1">
    <citation type="submission" date="2014-04" db="EMBL/GenBank/DDBJ databases">
        <title>Genome assembly of Hyalangium minutum DSM 14724.</title>
        <authorList>
            <person name="Sharma G."/>
            <person name="Subramanian S."/>
        </authorList>
    </citation>
    <scope>NUCLEOTIDE SEQUENCE [LARGE SCALE GENOMIC DNA]</scope>
    <source>
        <strain evidence="1 2">DSM 14724</strain>
    </source>
</reference>
<gene>
    <name evidence="1" type="ORF">DB31_8044</name>
</gene>
<dbReference type="EMBL" id="JMCB01000007">
    <property type="protein sequence ID" value="KFE67561.1"/>
    <property type="molecule type" value="Genomic_DNA"/>
</dbReference>
<sequence>MVLETSQEIGREPVVFGHALETLLAEAEVLAPHTLDEFARLGLSPLHQLEVAYPVEVWSEALRILVQALSADVGTAAAEFLLGQRYSERSLSSRIGSAMNAHAKVVGPERTLMRTARNLRMVNNFFDATVRELPGGRGWELVTKPLVQFALSSKRLMDPPHFLRGVLSKALEAAGAKGVRMELVEHDEVLGTATFHIFF</sequence>
<dbReference type="Pfam" id="PF09536">
    <property type="entry name" value="DUF2378"/>
    <property type="match status" value="1"/>
</dbReference>
<proteinExistence type="predicted"/>
<evidence type="ECO:0000313" key="2">
    <source>
        <dbReference type="Proteomes" id="UP000028725"/>
    </source>
</evidence>
<protein>
    <submittedName>
        <fullName evidence="1">Uncharacterized protein</fullName>
    </submittedName>
</protein>